<keyword evidence="1" id="KW-1133">Transmembrane helix</keyword>
<keyword evidence="1" id="KW-0812">Transmembrane</keyword>
<evidence type="ECO:0000313" key="2">
    <source>
        <dbReference type="EMBL" id="JAH30437.1"/>
    </source>
</evidence>
<evidence type="ECO:0000256" key="1">
    <source>
        <dbReference type="SAM" id="Phobius"/>
    </source>
</evidence>
<feature type="transmembrane region" description="Helical" evidence="1">
    <location>
        <begin position="6"/>
        <end position="23"/>
    </location>
</feature>
<dbReference type="AlphaFoldDB" id="A0A0E9RNP6"/>
<keyword evidence="1" id="KW-0472">Membrane</keyword>
<accession>A0A0E9RNP6</accession>
<sequence length="24" mass="2995">MHICINFIMLQFILLIYFALLFNY</sequence>
<name>A0A0E9RNP6_ANGAN</name>
<reference evidence="2" key="1">
    <citation type="submission" date="2014-11" db="EMBL/GenBank/DDBJ databases">
        <authorList>
            <person name="Amaro Gonzalez C."/>
        </authorList>
    </citation>
    <scope>NUCLEOTIDE SEQUENCE</scope>
</reference>
<protein>
    <submittedName>
        <fullName evidence="2">Uncharacterized protein</fullName>
    </submittedName>
</protein>
<proteinExistence type="predicted"/>
<dbReference type="EMBL" id="GBXM01078140">
    <property type="protein sequence ID" value="JAH30437.1"/>
    <property type="molecule type" value="Transcribed_RNA"/>
</dbReference>
<organism evidence="2">
    <name type="scientific">Anguilla anguilla</name>
    <name type="common">European freshwater eel</name>
    <name type="synonym">Muraena anguilla</name>
    <dbReference type="NCBI Taxonomy" id="7936"/>
    <lineage>
        <taxon>Eukaryota</taxon>
        <taxon>Metazoa</taxon>
        <taxon>Chordata</taxon>
        <taxon>Craniata</taxon>
        <taxon>Vertebrata</taxon>
        <taxon>Euteleostomi</taxon>
        <taxon>Actinopterygii</taxon>
        <taxon>Neopterygii</taxon>
        <taxon>Teleostei</taxon>
        <taxon>Anguilliformes</taxon>
        <taxon>Anguillidae</taxon>
        <taxon>Anguilla</taxon>
    </lineage>
</organism>
<reference evidence="2" key="2">
    <citation type="journal article" date="2015" name="Fish Shellfish Immunol.">
        <title>Early steps in the European eel (Anguilla anguilla)-Vibrio vulnificus interaction in the gills: Role of the RtxA13 toxin.</title>
        <authorList>
            <person name="Callol A."/>
            <person name="Pajuelo D."/>
            <person name="Ebbesson L."/>
            <person name="Teles M."/>
            <person name="MacKenzie S."/>
            <person name="Amaro C."/>
        </authorList>
    </citation>
    <scope>NUCLEOTIDE SEQUENCE</scope>
</reference>